<dbReference type="EMBL" id="JARQZJ010000034">
    <property type="protein sequence ID" value="KAK9875726.1"/>
    <property type="molecule type" value="Genomic_DNA"/>
</dbReference>
<keyword evidence="2" id="KW-1185">Reference proteome</keyword>
<reference evidence="1 2" key="1">
    <citation type="submission" date="2023-03" db="EMBL/GenBank/DDBJ databases">
        <title>Genome insight into feeding habits of ladybird beetles.</title>
        <authorList>
            <person name="Li H.-S."/>
            <person name="Huang Y.-H."/>
            <person name="Pang H."/>
        </authorList>
    </citation>
    <scope>NUCLEOTIDE SEQUENCE [LARGE SCALE GENOMIC DNA]</scope>
    <source>
        <strain evidence="1">SYSU_2023b</strain>
        <tissue evidence="1">Whole body</tissue>
    </source>
</reference>
<evidence type="ECO:0000313" key="1">
    <source>
        <dbReference type="EMBL" id="KAK9875726.1"/>
    </source>
</evidence>
<dbReference type="Proteomes" id="UP001431783">
    <property type="component" value="Unassembled WGS sequence"/>
</dbReference>
<organism evidence="1 2">
    <name type="scientific">Henosepilachna vigintioctopunctata</name>
    <dbReference type="NCBI Taxonomy" id="420089"/>
    <lineage>
        <taxon>Eukaryota</taxon>
        <taxon>Metazoa</taxon>
        <taxon>Ecdysozoa</taxon>
        <taxon>Arthropoda</taxon>
        <taxon>Hexapoda</taxon>
        <taxon>Insecta</taxon>
        <taxon>Pterygota</taxon>
        <taxon>Neoptera</taxon>
        <taxon>Endopterygota</taxon>
        <taxon>Coleoptera</taxon>
        <taxon>Polyphaga</taxon>
        <taxon>Cucujiformia</taxon>
        <taxon>Coccinelloidea</taxon>
        <taxon>Coccinellidae</taxon>
        <taxon>Epilachninae</taxon>
        <taxon>Epilachnini</taxon>
        <taxon>Henosepilachna</taxon>
    </lineage>
</organism>
<comment type="caution">
    <text evidence="1">The sequence shown here is derived from an EMBL/GenBank/DDBJ whole genome shotgun (WGS) entry which is preliminary data.</text>
</comment>
<gene>
    <name evidence="1" type="ORF">WA026_009524</name>
</gene>
<protein>
    <submittedName>
        <fullName evidence="1">Uncharacterized protein</fullName>
    </submittedName>
</protein>
<sequence length="134" mass="15518">MSLVHKWLRKYDAKKNHAQSLYKDFPLGLSYPVNKNFSPLLYPSQMAANVHVQRYVRTRRNNIQKGLKEQTVLTVLRGSSSSSYLSSQETSLRTYVFTLSEWPLIMNLKTDRKHEWICTQCTPCTQGKSTSAKM</sequence>
<name>A0AAW1TVX2_9CUCU</name>
<proteinExistence type="predicted"/>
<dbReference type="AlphaFoldDB" id="A0AAW1TVX2"/>
<evidence type="ECO:0000313" key="2">
    <source>
        <dbReference type="Proteomes" id="UP001431783"/>
    </source>
</evidence>
<accession>A0AAW1TVX2</accession>